<reference evidence="10 11" key="1">
    <citation type="submission" date="2019-01" db="EMBL/GenBank/DDBJ databases">
        <title>Egibacter rhizosphaerae EGI 80759T.</title>
        <authorList>
            <person name="Chen D.-D."/>
            <person name="Tian Y."/>
            <person name="Jiao J.-Y."/>
            <person name="Zhang X.-T."/>
            <person name="Zhang Y.-G."/>
            <person name="Zhang Y."/>
            <person name="Xiao M."/>
            <person name="Shu W.-S."/>
            <person name="Li W.-J."/>
        </authorList>
    </citation>
    <scope>NUCLEOTIDE SEQUENCE [LARGE SCALE GENOMIC DNA]</scope>
    <source>
        <strain evidence="10 11">EGI 80759</strain>
    </source>
</reference>
<feature type="active site" description="Nucleophile" evidence="8">
    <location>
        <position position="212"/>
    </location>
</feature>
<keyword evidence="8" id="KW-0511">Multifunctional enzyme</keyword>
<comment type="pathway">
    <text evidence="8">Amino-acid biosynthesis; L-arginine biosynthesis; N(2)-acetyl-L-ornithine from L-glutamate: step 1/4.</text>
</comment>
<keyword evidence="6 8" id="KW-0068">Autocatalytic cleavage</keyword>
<comment type="subunit">
    <text evidence="3 8">Heterotetramer of two alpha and two beta chains.</text>
</comment>
<feature type="chain" id="PRO_5023519720" description="Arginine biosynthesis bifunctional protein ArgJ beta chain" evidence="8">
    <location>
        <begin position="212"/>
        <end position="419"/>
    </location>
</feature>
<proteinExistence type="inferred from homology"/>
<keyword evidence="8" id="KW-0028">Amino-acid biosynthesis</keyword>
<comment type="function">
    <text evidence="8">Catalyzes two activities which are involved in the cyclic version of arginine biosynthesis: the synthesis of N-acetylglutamate from glutamate and acetyl-CoA as the acetyl donor, and of ornithine by transacetylation between N(2)-acetylornithine and glutamate.</text>
</comment>
<dbReference type="Proteomes" id="UP000291469">
    <property type="component" value="Chromosome"/>
</dbReference>
<feature type="site" description="Cleavage; by autolysis" evidence="8">
    <location>
        <begin position="211"/>
        <end position="212"/>
    </location>
</feature>
<feature type="binding site" evidence="8">
    <location>
        <position position="414"/>
    </location>
    <ligand>
        <name>substrate</name>
    </ligand>
</feature>
<dbReference type="InterPro" id="IPR042195">
    <property type="entry name" value="ArgJ_beta_C"/>
</dbReference>
<comment type="catalytic activity">
    <reaction evidence="8">
        <text>N(2)-acetyl-L-ornithine + L-glutamate = N-acetyl-L-glutamate + L-ornithine</text>
        <dbReference type="Rhea" id="RHEA:15349"/>
        <dbReference type="ChEBI" id="CHEBI:29985"/>
        <dbReference type="ChEBI" id="CHEBI:44337"/>
        <dbReference type="ChEBI" id="CHEBI:46911"/>
        <dbReference type="ChEBI" id="CHEBI:57805"/>
        <dbReference type="EC" id="2.3.1.35"/>
    </reaction>
</comment>
<dbReference type="Gene3D" id="3.60.70.12">
    <property type="entry name" value="L-amino peptidase D-ALA esterase/amidase"/>
    <property type="match status" value="1"/>
</dbReference>
<dbReference type="FunFam" id="3.10.20.340:FF:000003">
    <property type="entry name" value="Arginine biosynthesis bifunctional protein ArgJ"/>
    <property type="match status" value="1"/>
</dbReference>
<accession>A0A411YK30</accession>
<organism evidence="10 11">
    <name type="scientific">Egibacter rhizosphaerae</name>
    <dbReference type="NCBI Taxonomy" id="1670831"/>
    <lineage>
        <taxon>Bacteria</taxon>
        <taxon>Bacillati</taxon>
        <taxon>Actinomycetota</taxon>
        <taxon>Nitriliruptoria</taxon>
        <taxon>Egibacterales</taxon>
        <taxon>Egibacteraceae</taxon>
        <taxon>Egibacter</taxon>
    </lineage>
</organism>
<dbReference type="EMBL" id="CP036402">
    <property type="protein sequence ID" value="QBI21568.1"/>
    <property type="molecule type" value="Genomic_DNA"/>
</dbReference>
<feature type="site" description="Involved in the stabilization of negative charge on the oxyanion by the formation of the oxyanion hole" evidence="8">
    <location>
        <position position="138"/>
    </location>
</feature>
<comment type="similarity">
    <text evidence="2 8">Belongs to the ArgJ family.</text>
</comment>
<dbReference type="HAMAP" id="MF_01106">
    <property type="entry name" value="ArgJ"/>
    <property type="match status" value="1"/>
</dbReference>
<evidence type="ECO:0000256" key="3">
    <source>
        <dbReference type="ARBA" id="ARBA00011475"/>
    </source>
</evidence>
<dbReference type="AlphaFoldDB" id="A0A411YK30"/>
<dbReference type="UniPathway" id="UPA00068">
    <property type="reaction ID" value="UER00106"/>
</dbReference>
<evidence type="ECO:0000256" key="4">
    <source>
        <dbReference type="ARBA" id="ARBA00022490"/>
    </source>
</evidence>
<evidence type="ECO:0000256" key="1">
    <source>
        <dbReference type="ARBA" id="ARBA00004496"/>
    </source>
</evidence>
<dbReference type="PANTHER" id="PTHR23100:SF0">
    <property type="entry name" value="ARGININE BIOSYNTHESIS BIFUNCTIONAL PROTEIN ARGJ, MITOCHONDRIAL"/>
    <property type="match status" value="1"/>
</dbReference>
<evidence type="ECO:0000256" key="2">
    <source>
        <dbReference type="ARBA" id="ARBA00006774"/>
    </source>
</evidence>
<feature type="binding site" evidence="8">
    <location>
        <position position="174"/>
    </location>
    <ligand>
        <name>substrate</name>
    </ligand>
</feature>
<evidence type="ECO:0000313" key="11">
    <source>
        <dbReference type="Proteomes" id="UP000291469"/>
    </source>
</evidence>
<keyword evidence="4 8" id="KW-0963">Cytoplasm</keyword>
<evidence type="ECO:0000256" key="6">
    <source>
        <dbReference type="ARBA" id="ARBA00022813"/>
    </source>
</evidence>
<feature type="chain" id="PRO_5023519719" description="Arginine biosynthesis bifunctional protein ArgJ alpha chain" evidence="8">
    <location>
        <begin position="1"/>
        <end position="211"/>
    </location>
</feature>
<evidence type="ECO:0000256" key="5">
    <source>
        <dbReference type="ARBA" id="ARBA00022679"/>
    </source>
</evidence>
<dbReference type="RefSeq" id="WP_131156560.1">
    <property type="nucleotide sequence ID" value="NZ_CP036402.1"/>
</dbReference>
<feature type="binding site" evidence="8">
    <location>
        <position position="292"/>
    </location>
    <ligand>
        <name>substrate</name>
    </ligand>
</feature>
<dbReference type="GO" id="GO:0004042">
    <property type="term" value="F:L-glutamate N-acetyltransferase activity"/>
    <property type="evidence" value="ECO:0007669"/>
    <property type="project" value="UniProtKB-UniRule"/>
</dbReference>
<evidence type="ECO:0000256" key="9">
    <source>
        <dbReference type="SAM" id="MobiDB-lite"/>
    </source>
</evidence>
<dbReference type="KEGG" id="erz:ER308_19665"/>
<name>A0A411YK30_9ACTN</name>
<dbReference type="EC" id="2.3.1.35" evidence="8"/>
<comment type="subcellular location">
    <subcellularLocation>
        <location evidence="1 8">Cytoplasm</location>
    </subcellularLocation>
</comment>
<evidence type="ECO:0000256" key="8">
    <source>
        <dbReference type="HAMAP-Rule" id="MF_01106"/>
    </source>
</evidence>
<keyword evidence="7 8" id="KW-0012">Acyltransferase</keyword>
<dbReference type="OrthoDB" id="9804242at2"/>
<dbReference type="NCBIfam" id="NF003802">
    <property type="entry name" value="PRK05388.1"/>
    <property type="match status" value="1"/>
</dbReference>
<dbReference type="GO" id="GO:0006592">
    <property type="term" value="P:ornithine biosynthetic process"/>
    <property type="evidence" value="ECO:0007669"/>
    <property type="project" value="TreeGrafter"/>
</dbReference>
<feature type="region of interest" description="Disordered" evidence="9">
    <location>
        <begin position="1"/>
        <end position="24"/>
    </location>
</feature>
<feature type="binding site" evidence="8">
    <location>
        <position position="419"/>
    </location>
    <ligand>
        <name>substrate</name>
    </ligand>
</feature>
<keyword evidence="8" id="KW-0055">Arginine biosynthesis</keyword>
<keyword evidence="11" id="KW-1185">Reference proteome</keyword>
<comment type="catalytic activity">
    <reaction evidence="8">
        <text>L-glutamate + acetyl-CoA = N-acetyl-L-glutamate + CoA + H(+)</text>
        <dbReference type="Rhea" id="RHEA:24292"/>
        <dbReference type="ChEBI" id="CHEBI:15378"/>
        <dbReference type="ChEBI" id="CHEBI:29985"/>
        <dbReference type="ChEBI" id="CHEBI:44337"/>
        <dbReference type="ChEBI" id="CHEBI:57287"/>
        <dbReference type="ChEBI" id="CHEBI:57288"/>
        <dbReference type="EC" id="2.3.1.1"/>
    </reaction>
</comment>
<dbReference type="EC" id="2.3.1.1" evidence="8"/>
<keyword evidence="5 8" id="KW-0808">Transferase</keyword>
<gene>
    <name evidence="8 10" type="primary">argJ</name>
    <name evidence="10" type="ORF">ER308_19665</name>
</gene>
<feature type="site" description="Involved in the stabilization of negative charge on the oxyanion by the formation of the oxyanion hole" evidence="8">
    <location>
        <position position="137"/>
    </location>
</feature>
<dbReference type="Gene3D" id="3.10.20.340">
    <property type="entry name" value="ArgJ beta chain, C-terminal domain"/>
    <property type="match status" value="1"/>
</dbReference>
<dbReference type="GO" id="GO:0004358">
    <property type="term" value="F:L-glutamate N-acetyltransferase activity, acting on acetyl-L-ornithine as donor"/>
    <property type="evidence" value="ECO:0007669"/>
    <property type="project" value="UniProtKB-UniRule"/>
</dbReference>
<dbReference type="CDD" id="cd02152">
    <property type="entry name" value="OAT"/>
    <property type="match status" value="1"/>
</dbReference>
<protein>
    <recommendedName>
        <fullName evidence="8">Arginine biosynthesis bifunctional protein ArgJ</fullName>
    </recommendedName>
    <domain>
        <recommendedName>
            <fullName evidence="8">Glutamate N-acetyltransferase</fullName>
            <ecNumber evidence="8">2.3.1.35</ecNumber>
        </recommendedName>
        <alternativeName>
            <fullName evidence="8">Ornithine acetyltransferase</fullName>
            <shortName evidence="8">OATase</shortName>
        </alternativeName>
        <alternativeName>
            <fullName evidence="8">Ornithine transacetylase</fullName>
        </alternativeName>
    </domain>
    <domain>
        <recommendedName>
            <fullName evidence="8">Amino-acid acetyltransferase</fullName>
            <ecNumber evidence="8">2.3.1.1</ecNumber>
        </recommendedName>
        <alternativeName>
            <fullName evidence="8">N-acetylglutamate synthase</fullName>
            <shortName evidence="8">AGSase</shortName>
        </alternativeName>
    </domain>
    <component>
        <recommendedName>
            <fullName evidence="8">Arginine biosynthesis bifunctional protein ArgJ alpha chain</fullName>
        </recommendedName>
    </component>
    <component>
        <recommendedName>
            <fullName evidence="8">Arginine biosynthesis bifunctional protein ArgJ beta chain</fullName>
        </recommendedName>
    </component>
</protein>
<dbReference type="GO" id="GO:0005737">
    <property type="term" value="C:cytoplasm"/>
    <property type="evidence" value="ECO:0007669"/>
    <property type="project" value="UniProtKB-SubCell"/>
</dbReference>
<evidence type="ECO:0000313" key="10">
    <source>
        <dbReference type="EMBL" id="QBI21568.1"/>
    </source>
</evidence>
<sequence length="419" mass="41483">MSPGGKSAAASNPGWHAHAGPRGALEPLGGGVTAVPGVRAAGRAVGLRASGKPDLALVDCGEPVPVGLVQTRNQVAAAPVRVSAAHAADGRARAVLLNSGSANACTGEAGESLARASADWTADALEANAADVLVCSTGVIGVPIREDVLCAGVPTVAAALATDGGTDAAGAILTTDTVAKEAAVSVTDDEGRTGIVGGMGKGVGMLAPGLATMLAVVTTDVPLDAEAAQRVLDRAVARTFNRITVDGCMSTNDAVVLLARGGATDPPPEAVVADAVEHVCGDLAEQMVRDGEGVGHVVHLTVTGARTEEEAADVGRAVADSVLFRTAIAGGDPNWGRVVAAVGAGPVAIEPDRLSVRFGDVTVCEHGAAAAFDRAAAEAALSGADVTVEVGLGLGEARATLLTSDLTHEYVTINADYTT</sequence>
<dbReference type="GO" id="GO:0006526">
    <property type="term" value="P:L-arginine biosynthetic process"/>
    <property type="evidence" value="ECO:0007669"/>
    <property type="project" value="UniProtKB-UniRule"/>
</dbReference>
<dbReference type="Pfam" id="PF01960">
    <property type="entry name" value="ArgJ"/>
    <property type="match status" value="1"/>
</dbReference>
<feature type="binding site" evidence="8">
    <location>
        <position position="201"/>
    </location>
    <ligand>
        <name>substrate</name>
    </ligand>
</feature>
<dbReference type="NCBIfam" id="TIGR00120">
    <property type="entry name" value="ArgJ"/>
    <property type="match status" value="1"/>
</dbReference>
<dbReference type="InterPro" id="IPR016117">
    <property type="entry name" value="ArgJ-like_dom_sf"/>
</dbReference>
<evidence type="ECO:0000256" key="7">
    <source>
        <dbReference type="ARBA" id="ARBA00023315"/>
    </source>
</evidence>
<dbReference type="InterPro" id="IPR002813">
    <property type="entry name" value="Arg_biosynth_ArgJ"/>
</dbReference>
<comment type="pathway">
    <text evidence="8">Amino-acid biosynthesis; L-arginine biosynthesis; L-ornithine and N-acetyl-L-glutamate from L-glutamate and N(2)-acetyl-L-ornithine (cyclic): step 1/1.</text>
</comment>
<dbReference type="PANTHER" id="PTHR23100">
    <property type="entry name" value="ARGININE BIOSYNTHESIS BIFUNCTIONAL PROTEIN ARGJ"/>
    <property type="match status" value="1"/>
</dbReference>
<feature type="binding site" evidence="8">
    <location>
        <position position="212"/>
    </location>
    <ligand>
        <name>substrate</name>
    </ligand>
</feature>
<dbReference type="SUPFAM" id="SSF56266">
    <property type="entry name" value="DmpA/ArgJ-like"/>
    <property type="match status" value="1"/>
</dbReference>